<dbReference type="Proteomes" id="UP000053820">
    <property type="component" value="Unassembled WGS sequence"/>
</dbReference>
<dbReference type="InterPro" id="IPR050295">
    <property type="entry name" value="Plant_2OG-oxidoreductases"/>
</dbReference>
<reference evidence="5 6" key="1">
    <citation type="submission" date="2014-04" db="EMBL/GenBank/DDBJ databases">
        <title>Evolutionary Origins and Diversification of the Mycorrhizal Mutualists.</title>
        <authorList>
            <consortium name="DOE Joint Genome Institute"/>
            <consortium name="Mycorrhizal Genomics Consortium"/>
            <person name="Kohler A."/>
            <person name="Kuo A."/>
            <person name="Nagy L.G."/>
            <person name="Floudas D."/>
            <person name="Copeland A."/>
            <person name="Barry K.W."/>
            <person name="Cichocki N."/>
            <person name="Veneault-Fourrey C."/>
            <person name="LaButti K."/>
            <person name="Lindquist E.A."/>
            <person name="Lipzen A."/>
            <person name="Lundell T."/>
            <person name="Morin E."/>
            <person name="Murat C."/>
            <person name="Riley R."/>
            <person name="Ohm R."/>
            <person name="Sun H."/>
            <person name="Tunlid A."/>
            <person name="Henrissat B."/>
            <person name="Grigoriev I.V."/>
            <person name="Hibbett D.S."/>
            <person name="Martin F."/>
        </authorList>
    </citation>
    <scope>NUCLEOTIDE SEQUENCE [LARGE SCALE GENOMIC DNA]</scope>
    <source>
        <strain evidence="5 6">MD-312</strain>
    </source>
</reference>
<dbReference type="OrthoDB" id="406156at2759"/>
<dbReference type="Pfam" id="PF03171">
    <property type="entry name" value="2OG-FeII_Oxy"/>
    <property type="match status" value="1"/>
</dbReference>
<dbReference type="HOGENOM" id="CLU_2184322_0_0_1"/>
<feature type="chain" id="PRO_5002214657" description="Isopenicillin N synthase-like Fe(2+) 2OG dioxygenase domain-containing protein" evidence="3">
    <location>
        <begin position="18"/>
        <end position="109"/>
    </location>
</feature>
<keyword evidence="2" id="KW-0408">Iron</keyword>
<evidence type="ECO:0000256" key="1">
    <source>
        <dbReference type="ARBA" id="ARBA00022723"/>
    </source>
</evidence>
<dbReference type="EMBL" id="KN839905">
    <property type="protein sequence ID" value="KIJ58914.1"/>
    <property type="molecule type" value="Genomic_DNA"/>
</dbReference>
<dbReference type="GO" id="GO:0046872">
    <property type="term" value="F:metal ion binding"/>
    <property type="evidence" value="ECO:0007669"/>
    <property type="project" value="UniProtKB-KW"/>
</dbReference>
<dbReference type="SUPFAM" id="SSF51197">
    <property type="entry name" value="Clavaminate synthase-like"/>
    <property type="match status" value="1"/>
</dbReference>
<dbReference type="Gene3D" id="2.60.120.330">
    <property type="entry name" value="B-lactam Antibiotic, Isopenicillin N Synthase, Chain"/>
    <property type="match status" value="1"/>
</dbReference>
<keyword evidence="3" id="KW-0732">Signal</keyword>
<sequence length="109" mass="12232">MSSGIFLPIALLTRIIAQSLELPEETLVEKHNSERPGETSDIGSVTILWSQPVGGLQILSPDGKWRWVRHIDNALVINIGDMMDFFTGGFYKLTIHRIIQPPTDQIAYD</sequence>
<feature type="signal peptide" evidence="3">
    <location>
        <begin position="1"/>
        <end position="17"/>
    </location>
</feature>
<feature type="domain" description="Isopenicillin N synthase-like Fe(2+) 2OG dioxygenase" evidence="4">
    <location>
        <begin position="35"/>
        <end position="102"/>
    </location>
</feature>
<dbReference type="InterPro" id="IPR027443">
    <property type="entry name" value="IPNS-like_sf"/>
</dbReference>
<name>A0A0C9V0X9_9AGAM</name>
<keyword evidence="1" id="KW-0479">Metal-binding</keyword>
<organism evidence="5 6">
    <name type="scientific">Hydnomerulius pinastri MD-312</name>
    <dbReference type="NCBI Taxonomy" id="994086"/>
    <lineage>
        <taxon>Eukaryota</taxon>
        <taxon>Fungi</taxon>
        <taxon>Dikarya</taxon>
        <taxon>Basidiomycota</taxon>
        <taxon>Agaricomycotina</taxon>
        <taxon>Agaricomycetes</taxon>
        <taxon>Agaricomycetidae</taxon>
        <taxon>Boletales</taxon>
        <taxon>Boletales incertae sedis</taxon>
        <taxon>Leucogyrophana</taxon>
    </lineage>
</organism>
<proteinExistence type="predicted"/>
<evidence type="ECO:0000259" key="4">
    <source>
        <dbReference type="Pfam" id="PF03171"/>
    </source>
</evidence>
<protein>
    <recommendedName>
        <fullName evidence="4">Isopenicillin N synthase-like Fe(2+) 2OG dioxygenase domain-containing protein</fullName>
    </recommendedName>
</protein>
<evidence type="ECO:0000256" key="3">
    <source>
        <dbReference type="SAM" id="SignalP"/>
    </source>
</evidence>
<evidence type="ECO:0000313" key="6">
    <source>
        <dbReference type="Proteomes" id="UP000053820"/>
    </source>
</evidence>
<accession>A0A0C9V0X9</accession>
<evidence type="ECO:0000313" key="5">
    <source>
        <dbReference type="EMBL" id="KIJ58914.1"/>
    </source>
</evidence>
<evidence type="ECO:0000256" key="2">
    <source>
        <dbReference type="ARBA" id="ARBA00023004"/>
    </source>
</evidence>
<dbReference type="InterPro" id="IPR044861">
    <property type="entry name" value="IPNS-like_FE2OG_OXY"/>
</dbReference>
<keyword evidence="6" id="KW-1185">Reference proteome</keyword>
<dbReference type="PANTHER" id="PTHR47991">
    <property type="entry name" value="OXOGLUTARATE/IRON-DEPENDENT DIOXYGENASE"/>
    <property type="match status" value="1"/>
</dbReference>
<gene>
    <name evidence="5" type="ORF">HYDPIDRAFT_33715</name>
</gene>
<dbReference type="AlphaFoldDB" id="A0A0C9V0X9"/>